<dbReference type="Pfam" id="PF13193">
    <property type="entry name" value="AMP-binding_C"/>
    <property type="match status" value="1"/>
</dbReference>
<dbReference type="RefSeq" id="WP_129967356.1">
    <property type="nucleotide sequence ID" value="NZ_JACCEW010000001.1"/>
</dbReference>
<keyword evidence="6" id="KW-1185">Reference proteome</keyword>
<proteinExistence type="inferred from homology"/>
<dbReference type="PANTHER" id="PTHR43201:SF5">
    <property type="entry name" value="MEDIUM-CHAIN ACYL-COA LIGASE ACSF2, MITOCHONDRIAL"/>
    <property type="match status" value="1"/>
</dbReference>
<dbReference type="Proteomes" id="UP000580517">
    <property type="component" value="Unassembled WGS sequence"/>
</dbReference>
<organism evidence="5 6">
    <name type="scientific">Allopusillimonas soli</name>
    <dbReference type="NCBI Taxonomy" id="659016"/>
    <lineage>
        <taxon>Bacteria</taxon>
        <taxon>Pseudomonadati</taxon>
        <taxon>Pseudomonadota</taxon>
        <taxon>Betaproteobacteria</taxon>
        <taxon>Burkholderiales</taxon>
        <taxon>Alcaligenaceae</taxon>
        <taxon>Allopusillimonas</taxon>
    </lineage>
</organism>
<evidence type="ECO:0000259" key="4">
    <source>
        <dbReference type="Pfam" id="PF13193"/>
    </source>
</evidence>
<dbReference type="GO" id="GO:0006631">
    <property type="term" value="P:fatty acid metabolic process"/>
    <property type="evidence" value="ECO:0007669"/>
    <property type="project" value="TreeGrafter"/>
</dbReference>
<evidence type="ECO:0000256" key="1">
    <source>
        <dbReference type="ARBA" id="ARBA00006432"/>
    </source>
</evidence>
<reference evidence="5 6" key="1">
    <citation type="submission" date="2020-07" db="EMBL/GenBank/DDBJ databases">
        <title>Taxonomic revisions and descriptions of new bacterial species based on genomic comparisons in the high-G+C-content subgroup of the family Alcaligenaceae.</title>
        <authorList>
            <person name="Szabo A."/>
            <person name="Felfoldi T."/>
        </authorList>
    </citation>
    <scope>NUCLEOTIDE SEQUENCE [LARGE SCALE GENOMIC DNA]</scope>
    <source>
        <strain evidence="5 6">DSM 25264</strain>
    </source>
</reference>
<evidence type="ECO:0000259" key="3">
    <source>
        <dbReference type="Pfam" id="PF00501"/>
    </source>
</evidence>
<dbReference type="PROSITE" id="PS00455">
    <property type="entry name" value="AMP_BINDING"/>
    <property type="match status" value="1"/>
</dbReference>
<name>A0A853FA70_9BURK</name>
<feature type="domain" description="AMP-dependent synthetase/ligase" evidence="3">
    <location>
        <begin position="16"/>
        <end position="367"/>
    </location>
</feature>
<dbReference type="InterPro" id="IPR025110">
    <property type="entry name" value="AMP-bd_C"/>
</dbReference>
<dbReference type="Gene3D" id="3.40.50.12780">
    <property type="entry name" value="N-terminal domain of ligase-like"/>
    <property type="match status" value="1"/>
</dbReference>
<comment type="caution">
    <text evidence="5">The sequence shown here is derived from an EMBL/GenBank/DDBJ whole genome shotgun (WGS) entry which is preliminary data.</text>
</comment>
<comment type="similarity">
    <text evidence="1">Belongs to the ATP-dependent AMP-binding enzyme family.</text>
</comment>
<dbReference type="InterPro" id="IPR042099">
    <property type="entry name" value="ANL_N_sf"/>
</dbReference>
<evidence type="ECO:0000313" key="5">
    <source>
        <dbReference type="EMBL" id="NYT35481.1"/>
    </source>
</evidence>
<dbReference type="PANTHER" id="PTHR43201">
    <property type="entry name" value="ACYL-COA SYNTHETASE"/>
    <property type="match status" value="1"/>
</dbReference>
<dbReference type="Pfam" id="PF00501">
    <property type="entry name" value="AMP-binding"/>
    <property type="match status" value="1"/>
</dbReference>
<dbReference type="InterPro" id="IPR020845">
    <property type="entry name" value="AMP-binding_CS"/>
</dbReference>
<dbReference type="OrthoDB" id="9766486at2"/>
<dbReference type="InterPro" id="IPR045851">
    <property type="entry name" value="AMP-bd_C_sf"/>
</dbReference>
<feature type="domain" description="AMP-binding enzyme C-terminal" evidence="4">
    <location>
        <begin position="418"/>
        <end position="493"/>
    </location>
</feature>
<gene>
    <name evidence="5" type="ORF">H0A68_01240</name>
</gene>
<dbReference type="Gene3D" id="3.30.300.30">
    <property type="match status" value="1"/>
</dbReference>
<dbReference type="InterPro" id="IPR000873">
    <property type="entry name" value="AMP-dep_synth/lig_dom"/>
</dbReference>
<dbReference type="GO" id="GO:0031956">
    <property type="term" value="F:medium-chain fatty acid-CoA ligase activity"/>
    <property type="evidence" value="ECO:0007669"/>
    <property type="project" value="TreeGrafter"/>
</dbReference>
<dbReference type="EMBL" id="JACCEW010000001">
    <property type="protein sequence ID" value="NYT35481.1"/>
    <property type="molecule type" value="Genomic_DNA"/>
</dbReference>
<evidence type="ECO:0000313" key="6">
    <source>
        <dbReference type="Proteomes" id="UP000580517"/>
    </source>
</evidence>
<evidence type="ECO:0000256" key="2">
    <source>
        <dbReference type="ARBA" id="ARBA00022598"/>
    </source>
</evidence>
<dbReference type="SUPFAM" id="SSF56801">
    <property type="entry name" value="Acetyl-CoA synthetase-like"/>
    <property type="match status" value="1"/>
</dbReference>
<accession>A0A853FA70</accession>
<sequence length="510" mass="55144">MQNESLPQFIHEVPARQAAERPEAICLYPENTAPMCYGDLWQATGQARDWLAGAGVQRGQRVMIVGENCPEMIVLLFACSLLGAWPVSVNARLSLREIETIAHHCEPALMFFTSGISASAARHAQALAAKDCPAFFTGANHYFVPERPGKPESGDIARRVATLVYTSGTTGAPKGVMVSHRGLLHFAGVSSASRRMTGQDIAYAALPLSHIFGLATVLMATFHAGASLVLRARFEVDDVLRSLTRPGLSILQGVPTMFVRLLSATADQKKITAPSLRYVYTGGAAMDLALKGRVEKRFGLPLHHGYGITEYAGSMFITDIDHPRNDAGVGKAVAGVEIDIRHDGGTVEQGEKGGIHIKGPGIMLGYYRNPEQTAKALLPGGWLDTGDIGYLDRDGVLFLTGRSKDIIIRSGFNVYPQEVEAVINAYEGIRISAVVGQAAEDGNEEVIAFYEPETGVQVDEAALMQHVSSAVAPYKRPARFIRIDCIPTTMSGKIQKEPLREQLRRESASC</sequence>
<dbReference type="AlphaFoldDB" id="A0A853FA70"/>
<keyword evidence="2 5" id="KW-0436">Ligase</keyword>
<protein>
    <submittedName>
        <fullName evidence="5">Acyl--CoA ligase</fullName>
    </submittedName>
</protein>